<keyword evidence="6" id="KW-1185">Reference proteome</keyword>
<evidence type="ECO:0000256" key="1">
    <source>
        <dbReference type="ARBA" id="ARBA00010443"/>
    </source>
</evidence>
<evidence type="ECO:0000259" key="3">
    <source>
        <dbReference type="Pfam" id="PF00483"/>
    </source>
</evidence>
<dbReference type="InterPro" id="IPR011831">
    <property type="entry name" value="ADP-Glc_PPase"/>
</dbReference>
<evidence type="ECO:0000313" key="6">
    <source>
        <dbReference type="Proteomes" id="UP000277811"/>
    </source>
</evidence>
<dbReference type="GO" id="GO:0005978">
    <property type="term" value="P:glycogen biosynthetic process"/>
    <property type="evidence" value="ECO:0007669"/>
    <property type="project" value="UniProtKB-KW"/>
</dbReference>
<dbReference type="InterPro" id="IPR011004">
    <property type="entry name" value="Trimer_LpxA-like_sf"/>
</dbReference>
<dbReference type="InterPro" id="IPR005835">
    <property type="entry name" value="NTP_transferase_dom"/>
</dbReference>
<sequence length="372" mass="42532">MKDVMGIINLNENEMYMEKLTLHRPLAAMPFAGRYRLIDFALSNMVNAGIRNVGILVQDKYRALMDHLRSGKEWDLDRKWEGLYILPPFQNSLAMQSVKGEMGNFYSNLDYIRNSRQKYVLVTGTAMVCNIDFNRVLAFHQQQDADITLVYKEWESPEEDCRLCNVIKTDGTGRVTDMQINPATSRQTKSCLEMYLMQRDLLIELIESCASRGEHSMVQDGIMRNIGRLKIYGYAFQGYLARIHSTQDYYRHSMNLLAPEVWRDLFLRSGIIYTKVKDGAPTQYKESSRVVNSLVASSCIIEGQVENSILFRGVKVHRGAYIKDCIIMQKSEICENAVVENVICDKDVHITGGKNLKGEKSYPFVIAKGTVI</sequence>
<dbReference type="CDD" id="cd02508">
    <property type="entry name" value="ADP_Glucose_PP"/>
    <property type="match status" value="1"/>
</dbReference>
<comment type="similarity">
    <text evidence="1">Belongs to the bacterial/plant glucose-1-phosphate adenylyltransferase family.</text>
</comment>
<organism evidence="5 6">
    <name type="scientific">Lucifera butyrica</name>
    <dbReference type="NCBI Taxonomy" id="1351585"/>
    <lineage>
        <taxon>Bacteria</taxon>
        <taxon>Bacillati</taxon>
        <taxon>Bacillota</taxon>
        <taxon>Negativicutes</taxon>
        <taxon>Veillonellales</taxon>
        <taxon>Veillonellaceae</taxon>
        <taxon>Lucifera</taxon>
    </lineage>
</organism>
<dbReference type="EMBL" id="UPPP01000052">
    <property type="protein sequence ID" value="VBB05022.1"/>
    <property type="molecule type" value="Genomic_DNA"/>
</dbReference>
<dbReference type="PANTHER" id="PTHR43523">
    <property type="entry name" value="GLUCOSE-1-PHOSPHATE ADENYLYLTRANSFERASE-RELATED"/>
    <property type="match status" value="1"/>
</dbReference>
<dbReference type="GO" id="GO:0008878">
    <property type="term" value="F:glucose-1-phosphate adenylyltransferase activity"/>
    <property type="evidence" value="ECO:0007669"/>
    <property type="project" value="InterPro"/>
</dbReference>
<dbReference type="InterPro" id="IPR011832">
    <property type="entry name" value="GlgDAde_trans"/>
</dbReference>
<dbReference type="NCBIfam" id="TIGR02092">
    <property type="entry name" value="glgD"/>
    <property type="match status" value="1"/>
</dbReference>
<protein>
    <submittedName>
        <fullName evidence="5">Nucleotide-diphospho-sugar transferases</fullName>
    </submittedName>
</protein>
<evidence type="ECO:0000259" key="4">
    <source>
        <dbReference type="Pfam" id="PF24894"/>
    </source>
</evidence>
<dbReference type="SUPFAM" id="SSF51161">
    <property type="entry name" value="Trimeric LpxA-like enzymes"/>
    <property type="match status" value="1"/>
</dbReference>
<evidence type="ECO:0000313" key="5">
    <source>
        <dbReference type="EMBL" id="VBB05022.1"/>
    </source>
</evidence>
<reference evidence="5 6" key="1">
    <citation type="submission" date="2018-06" db="EMBL/GenBank/DDBJ databases">
        <authorList>
            <person name="Strepis N."/>
        </authorList>
    </citation>
    <scope>NUCLEOTIDE SEQUENCE [LARGE SCALE GENOMIC DNA]</scope>
    <source>
        <strain evidence="5">LUCI</strain>
    </source>
</reference>
<dbReference type="OrthoDB" id="9801810at2"/>
<accession>A0A498R431</accession>
<proteinExistence type="inferred from homology"/>
<feature type="domain" description="Nucleotidyl transferase" evidence="3">
    <location>
        <begin position="20"/>
        <end position="229"/>
    </location>
</feature>
<dbReference type="Gene3D" id="2.160.10.10">
    <property type="entry name" value="Hexapeptide repeat proteins"/>
    <property type="match status" value="1"/>
</dbReference>
<keyword evidence="2" id="KW-0320">Glycogen biosynthesis</keyword>
<gene>
    <name evidence="5" type="ORF">LUCI_0228</name>
</gene>
<dbReference type="AlphaFoldDB" id="A0A498R431"/>
<feature type="domain" description="Glucose-1-phosphate adenylyltransferase/Bifunctional protein GlmU-like C-terminal hexapeptide" evidence="4">
    <location>
        <begin position="285"/>
        <end position="354"/>
    </location>
</feature>
<dbReference type="SUPFAM" id="SSF53448">
    <property type="entry name" value="Nucleotide-diphospho-sugar transferases"/>
    <property type="match status" value="1"/>
</dbReference>
<dbReference type="Pfam" id="PF00483">
    <property type="entry name" value="NTP_transferase"/>
    <property type="match status" value="1"/>
</dbReference>
<dbReference type="RefSeq" id="WP_122626037.1">
    <property type="nucleotide sequence ID" value="NZ_UPPP01000052.1"/>
</dbReference>
<evidence type="ECO:0000256" key="2">
    <source>
        <dbReference type="ARBA" id="ARBA00023056"/>
    </source>
</evidence>
<dbReference type="Proteomes" id="UP000277811">
    <property type="component" value="Unassembled WGS sequence"/>
</dbReference>
<dbReference type="Gene3D" id="3.90.550.10">
    <property type="entry name" value="Spore Coat Polysaccharide Biosynthesis Protein SpsA, Chain A"/>
    <property type="match status" value="1"/>
</dbReference>
<keyword evidence="5" id="KW-0808">Transferase</keyword>
<dbReference type="CDD" id="cd04651">
    <property type="entry name" value="LbH_G1P_AT_C"/>
    <property type="match status" value="1"/>
</dbReference>
<dbReference type="InterPro" id="IPR056818">
    <property type="entry name" value="GlmU/GlgC-like_hexapep"/>
</dbReference>
<dbReference type="PANTHER" id="PTHR43523:SF6">
    <property type="entry name" value="GLYCOGEN BIOSYNTHESIS PROTEIN GLGD"/>
    <property type="match status" value="1"/>
</dbReference>
<dbReference type="InterPro" id="IPR029044">
    <property type="entry name" value="Nucleotide-diphossugar_trans"/>
</dbReference>
<dbReference type="Pfam" id="PF24894">
    <property type="entry name" value="Hexapep_GlmU"/>
    <property type="match status" value="1"/>
</dbReference>
<name>A0A498R431_9FIRM</name>